<sequence length="47" mass="5296">MEGSDHQKGDRQLRLSLRATNKDHSPFRLAADLGAYLDFCSGNISRF</sequence>
<proteinExistence type="predicted"/>
<evidence type="ECO:0000313" key="1">
    <source>
        <dbReference type="EMBL" id="KAH7688625.1"/>
    </source>
</evidence>
<reference evidence="2" key="1">
    <citation type="journal article" date="2022" name="Nat. Commun.">
        <title>Chromosome evolution and the genetic basis of agronomically important traits in greater yam.</title>
        <authorList>
            <person name="Bredeson J.V."/>
            <person name="Lyons J.B."/>
            <person name="Oniyinde I.O."/>
            <person name="Okereke N.R."/>
            <person name="Kolade O."/>
            <person name="Nnabue I."/>
            <person name="Nwadili C.O."/>
            <person name="Hribova E."/>
            <person name="Parker M."/>
            <person name="Nwogha J."/>
            <person name="Shu S."/>
            <person name="Carlson J."/>
            <person name="Kariba R."/>
            <person name="Muthemba S."/>
            <person name="Knop K."/>
            <person name="Barton G.J."/>
            <person name="Sherwood A.V."/>
            <person name="Lopez-Montes A."/>
            <person name="Asiedu R."/>
            <person name="Jamnadass R."/>
            <person name="Muchugi A."/>
            <person name="Goodstein D."/>
            <person name="Egesi C.N."/>
            <person name="Featherston J."/>
            <person name="Asfaw A."/>
            <person name="Simpson G.G."/>
            <person name="Dolezel J."/>
            <person name="Hendre P.S."/>
            <person name="Van Deynze A."/>
            <person name="Kumar P.L."/>
            <person name="Obidiegwu J.E."/>
            <person name="Bhattacharjee R."/>
            <person name="Rokhsar D.S."/>
        </authorList>
    </citation>
    <scope>NUCLEOTIDE SEQUENCE [LARGE SCALE GENOMIC DNA]</scope>
    <source>
        <strain evidence="2">cv. TDa95/00328</strain>
    </source>
</reference>
<organism evidence="1 2">
    <name type="scientific">Dioscorea alata</name>
    <name type="common">Purple yam</name>
    <dbReference type="NCBI Taxonomy" id="55571"/>
    <lineage>
        <taxon>Eukaryota</taxon>
        <taxon>Viridiplantae</taxon>
        <taxon>Streptophyta</taxon>
        <taxon>Embryophyta</taxon>
        <taxon>Tracheophyta</taxon>
        <taxon>Spermatophyta</taxon>
        <taxon>Magnoliopsida</taxon>
        <taxon>Liliopsida</taxon>
        <taxon>Dioscoreales</taxon>
        <taxon>Dioscoreaceae</taxon>
        <taxon>Dioscorea</taxon>
    </lineage>
</organism>
<protein>
    <submittedName>
        <fullName evidence="1">Uncharacterized protein</fullName>
    </submittedName>
</protein>
<gene>
    <name evidence="1" type="ORF">IHE45_03G043500</name>
</gene>
<keyword evidence="2" id="KW-1185">Reference proteome</keyword>
<dbReference type="Proteomes" id="UP000827976">
    <property type="component" value="Chromosome 3"/>
</dbReference>
<accession>A0ACB7WKG4</accession>
<name>A0ACB7WKG4_DIOAL</name>
<comment type="caution">
    <text evidence="1">The sequence shown here is derived from an EMBL/GenBank/DDBJ whole genome shotgun (WGS) entry which is preliminary data.</text>
</comment>
<evidence type="ECO:0000313" key="2">
    <source>
        <dbReference type="Proteomes" id="UP000827976"/>
    </source>
</evidence>
<dbReference type="EMBL" id="CM037013">
    <property type="protein sequence ID" value="KAH7688625.1"/>
    <property type="molecule type" value="Genomic_DNA"/>
</dbReference>